<dbReference type="AlphaFoldDB" id="A0A0U9HEP9"/>
<feature type="transmembrane region" description="Helical" evidence="1">
    <location>
        <begin position="9"/>
        <end position="26"/>
    </location>
</feature>
<feature type="transmembrane region" description="Helical" evidence="1">
    <location>
        <begin position="328"/>
        <end position="346"/>
    </location>
</feature>
<protein>
    <submittedName>
        <fullName evidence="2">Membrane protein AbrB duplication</fullName>
    </submittedName>
</protein>
<feature type="transmembrane region" description="Helical" evidence="1">
    <location>
        <begin position="211"/>
        <end position="230"/>
    </location>
</feature>
<dbReference type="PANTHER" id="PTHR38457">
    <property type="entry name" value="REGULATOR ABRB-RELATED"/>
    <property type="match status" value="1"/>
</dbReference>
<name>A0A0U9HEP9_9BACI</name>
<keyword evidence="1" id="KW-1133">Transmembrane helix</keyword>
<dbReference type="InterPro" id="IPR007820">
    <property type="entry name" value="AbrB_fam"/>
</dbReference>
<dbReference type="GO" id="GO:0010468">
    <property type="term" value="P:regulation of gene expression"/>
    <property type="evidence" value="ECO:0007669"/>
    <property type="project" value="InterPro"/>
</dbReference>
<dbReference type="NCBIfam" id="TIGR03082">
    <property type="entry name" value="Gneg_AbrB_dup"/>
    <property type="match status" value="1"/>
</dbReference>
<reference evidence="2 3" key="2">
    <citation type="journal article" date="2016" name="Genome Announc.">
        <title>Draft Genome Sequence of Oceanobacillus picturae Heshi-B3, Isolated from Fermented Rice Bran in a Traditional Japanese Seafood Dish.</title>
        <authorList>
            <person name="Akuzawa S."/>
            <person name="Nagaoka J."/>
            <person name="Kanekatsu M."/>
            <person name="Kanesaki Y."/>
            <person name="Suzuki T."/>
        </authorList>
    </citation>
    <scope>NUCLEOTIDE SEQUENCE [LARGE SCALE GENOMIC DNA]</scope>
    <source>
        <strain evidence="2 3">Heshi-B3</strain>
    </source>
</reference>
<gene>
    <name evidence="2" type="ORF">OPHB3_2621</name>
</gene>
<dbReference type="Proteomes" id="UP000052946">
    <property type="component" value="Unassembled WGS sequence"/>
</dbReference>
<keyword evidence="1" id="KW-0472">Membrane</keyword>
<reference evidence="3" key="1">
    <citation type="submission" date="2015-07" db="EMBL/GenBank/DDBJ databases">
        <title>Draft Genome Sequence of Oceanobacillus picturae Heshi-B3 that Was Isolated from Fermented Rice Bran with Aging Salted Mackerel, Which Was Named Heshiko as Traditional Fermented Seafood in Japan.</title>
        <authorList>
            <person name="Akuzawa S."/>
            <person name="Nakagawa J."/>
            <person name="Kanekatsu T."/>
            <person name="Kanesaki Y."/>
            <person name="Suzuki T."/>
        </authorList>
    </citation>
    <scope>NUCLEOTIDE SEQUENCE [LARGE SCALE GENOMIC DNA]</scope>
    <source>
        <strain evidence="3">Heshi-B3</strain>
    </source>
</reference>
<evidence type="ECO:0000313" key="2">
    <source>
        <dbReference type="EMBL" id="GAQ18680.1"/>
    </source>
</evidence>
<dbReference type="EMBL" id="BBXV01000030">
    <property type="protein sequence ID" value="GAQ18680.1"/>
    <property type="molecule type" value="Genomic_DNA"/>
</dbReference>
<organism evidence="2 3">
    <name type="scientific">Oceanobacillus picturae</name>
    <dbReference type="NCBI Taxonomy" id="171693"/>
    <lineage>
        <taxon>Bacteria</taxon>
        <taxon>Bacillati</taxon>
        <taxon>Bacillota</taxon>
        <taxon>Bacilli</taxon>
        <taxon>Bacillales</taxon>
        <taxon>Bacillaceae</taxon>
        <taxon>Oceanobacillus</taxon>
    </lineage>
</organism>
<comment type="caution">
    <text evidence="2">The sequence shown here is derived from an EMBL/GenBank/DDBJ whole genome shotgun (WGS) entry which is preliminary data.</text>
</comment>
<feature type="transmembrane region" description="Helical" evidence="1">
    <location>
        <begin position="266"/>
        <end position="288"/>
    </location>
</feature>
<proteinExistence type="predicted"/>
<dbReference type="PIRSF" id="PIRSF038991">
    <property type="entry name" value="Protein_AbrB"/>
    <property type="match status" value="1"/>
</dbReference>
<accession>A0A0U9HEP9</accession>
<dbReference type="RefSeq" id="WP_058950610.1">
    <property type="nucleotide sequence ID" value="NZ_BBXV01000030.1"/>
</dbReference>
<feature type="transmembrane region" description="Helical" evidence="1">
    <location>
        <begin position="60"/>
        <end position="82"/>
    </location>
</feature>
<dbReference type="InterPro" id="IPR017516">
    <property type="entry name" value="AbrB_dup"/>
</dbReference>
<feature type="transmembrane region" description="Helical" evidence="1">
    <location>
        <begin position="183"/>
        <end position="204"/>
    </location>
</feature>
<dbReference type="GO" id="GO:0016020">
    <property type="term" value="C:membrane"/>
    <property type="evidence" value="ECO:0007669"/>
    <property type="project" value="InterPro"/>
</dbReference>
<dbReference type="PANTHER" id="PTHR38457:SF1">
    <property type="entry name" value="REGULATOR ABRB-RELATED"/>
    <property type="match status" value="1"/>
</dbReference>
<feature type="transmembrane region" description="Helical" evidence="1">
    <location>
        <begin position="88"/>
        <end position="107"/>
    </location>
</feature>
<dbReference type="Pfam" id="PF05145">
    <property type="entry name" value="AbrB"/>
    <property type="match status" value="1"/>
</dbReference>
<keyword evidence="1" id="KW-0812">Transmembrane</keyword>
<dbReference type="OrthoDB" id="5460360at2"/>
<feature type="transmembrane region" description="Helical" evidence="1">
    <location>
        <begin position="294"/>
        <end position="316"/>
    </location>
</feature>
<evidence type="ECO:0000256" key="1">
    <source>
        <dbReference type="SAM" id="Phobius"/>
    </source>
</evidence>
<evidence type="ECO:0000313" key="3">
    <source>
        <dbReference type="Proteomes" id="UP000052946"/>
    </source>
</evidence>
<feature type="transmembrane region" description="Helical" evidence="1">
    <location>
        <begin position="144"/>
        <end position="168"/>
    </location>
</feature>
<sequence length="356" mass="38095">MQANKTQRLIFTLFVAAIGGYIFSILNMPLPWVLGALTFTFIAQGLLKREAYIPVPIKNTSFIILGIYFGLYFTLETFQMILPYFLPYLLLTLILIFASIVISIMVTKLSWVKVDSMTSIFGSIPGGLSEMTLASEAFKARTSLVVIFQTIRLVTVLFTVPSIMALLFGQGTGNTSGQASSEVILGSPVSYLAFILPALAALFLNKKIPAGIIIGAIGVTAALNITLVELPAIPPTLMYAAQVAVGASLGKNILFRDIKAGGKLSFIYFGTSLGIIAFSILLGVILANLTSLDYVTAILSIAPGGLFEMVLTAYSLGGDPAVVSSLQLIRILVIVIGVPPLLGMLFRDRRSTSHIS</sequence>